<dbReference type="Pfam" id="PF07686">
    <property type="entry name" value="V-set"/>
    <property type="match status" value="1"/>
</dbReference>
<dbReference type="OrthoDB" id="9422899at2759"/>
<dbReference type="SUPFAM" id="SSF48726">
    <property type="entry name" value="Immunoglobulin"/>
    <property type="match status" value="1"/>
</dbReference>
<dbReference type="Gene3D" id="2.60.40.10">
    <property type="entry name" value="Immunoglobulins"/>
    <property type="match status" value="1"/>
</dbReference>
<evidence type="ECO:0000256" key="1">
    <source>
        <dbReference type="SAM" id="Phobius"/>
    </source>
</evidence>
<dbReference type="InterPro" id="IPR007110">
    <property type="entry name" value="Ig-like_dom"/>
</dbReference>
<protein>
    <submittedName>
        <fullName evidence="3">CD83 antigen</fullName>
    </submittedName>
</protein>
<feature type="domain" description="Ig-like" evidence="2">
    <location>
        <begin position="13"/>
        <end position="125"/>
    </location>
</feature>
<name>A0A4Z2EXI6_9TELE</name>
<keyword evidence="4" id="KW-1185">Reference proteome</keyword>
<keyword evidence="1" id="KW-0812">Transmembrane</keyword>
<gene>
    <name evidence="3" type="primary">CD83</name>
    <name evidence="3" type="ORF">EYF80_056552</name>
</gene>
<dbReference type="InterPro" id="IPR013783">
    <property type="entry name" value="Ig-like_fold"/>
</dbReference>
<dbReference type="InterPro" id="IPR036179">
    <property type="entry name" value="Ig-like_dom_sf"/>
</dbReference>
<accession>A0A4Z2EXI6</accession>
<reference evidence="3 4" key="1">
    <citation type="submission" date="2019-03" db="EMBL/GenBank/DDBJ databases">
        <title>First draft genome of Liparis tanakae, snailfish: a comprehensive survey of snailfish specific genes.</title>
        <authorList>
            <person name="Kim W."/>
            <person name="Song I."/>
            <person name="Jeong J.-H."/>
            <person name="Kim D."/>
            <person name="Kim S."/>
            <person name="Ryu S."/>
            <person name="Song J.Y."/>
            <person name="Lee S.K."/>
        </authorList>
    </citation>
    <scope>NUCLEOTIDE SEQUENCE [LARGE SCALE GENOMIC DNA]</scope>
    <source>
        <tissue evidence="3">Muscle</tissue>
    </source>
</reference>
<dbReference type="PANTHER" id="PTHR15193:SF1">
    <property type="entry name" value="CD83 ANTIGEN"/>
    <property type="match status" value="1"/>
</dbReference>
<dbReference type="AlphaFoldDB" id="A0A4Z2EXI6"/>
<dbReference type="PROSITE" id="PS50835">
    <property type="entry name" value="IG_LIKE"/>
    <property type="match status" value="1"/>
</dbReference>
<dbReference type="InterPro" id="IPR003599">
    <property type="entry name" value="Ig_sub"/>
</dbReference>
<dbReference type="Proteomes" id="UP000314294">
    <property type="component" value="Unassembled WGS sequence"/>
</dbReference>
<organism evidence="3 4">
    <name type="scientific">Liparis tanakae</name>
    <name type="common">Tanaka's snailfish</name>
    <dbReference type="NCBI Taxonomy" id="230148"/>
    <lineage>
        <taxon>Eukaryota</taxon>
        <taxon>Metazoa</taxon>
        <taxon>Chordata</taxon>
        <taxon>Craniata</taxon>
        <taxon>Vertebrata</taxon>
        <taxon>Euteleostomi</taxon>
        <taxon>Actinopterygii</taxon>
        <taxon>Neopterygii</taxon>
        <taxon>Teleostei</taxon>
        <taxon>Neoteleostei</taxon>
        <taxon>Acanthomorphata</taxon>
        <taxon>Eupercaria</taxon>
        <taxon>Perciformes</taxon>
        <taxon>Cottioidei</taxon>
        <taxon>Cottales</taxon>
        <taxon>Liparidae</taxon>
        <taxon>Liparis</taxon>
    </lineage>
</organism>
<feature type="transmembrane region" description="Helical" evidence="1">
    <location>
        <begin position="161"/>
        <end position="183"/>
    </location>
</feature>
<keyword evidence="1" id="KW-1133">Transmembrane helix</keyword>
<dbReference type="EMBL" id="SRLO01002289">
    <property type="protein sequence ID" value="TNN33281.1"/>
    <property type="molecule type" value="Genomic_DNA"/>
</dbReference>
<dbReference type="PANTHER" id="PTHR15193">
    <property type="entry name" value="CD83 ANTIGEN"/>
    <property type="match status" value="1"/>
</dbReference>
<dbReference type="SMART" id="SM00409">
    <property type="entry name" value="IG"/>
    <property type="match status" value="1"/>
</dbReference>
<comment type="caution">
    <text evidence="3">The sequence shown here is derived from an EMBL/GenBank/DDBJ whole genome shotgun (WGS) entry which is preliminary data.</text>
</comment>
<proteinExistence type="predicted"/>
<sequence length="284" mass="31551">MGCLMSARLSSGAALQEVQALQEVRAECGADQVLPCTAEGKPGVRYRSVSWYKEGAPPAPRLQGLLFIDLPVGVTRRYSGARRAELNASRDLQLDNLTCADRGVYSCQLAAPLGEQNREGRVELAMTECPELKEPEFEELKEPEFPELKEPPRNHLTDAQLLLLASLVLTFSLLLFIAAYVSLMKLLRDRNRALTRAPLRAEKQLLSFSTPGSRAPHGYLKKDRKESGERHHLFPESCLDGELSAALPAERESAGVVFTSRIIKYIYTFKRLLSAPEKCLLNAL</sequence>
<evidence type="ECO:0000313" key="4">
    <source>
        <dbReference type="Proteomes" id="UP000314294"/>
    </source>
</evidence>
<dbReference type="InterPro" id="IPR013106">
    <property type="entry name" value="Ig_V-set"/>
</dbReference>
<evidence type="ECO:0000313" key="3">
    <source>
        <dbReference type="EMBL" id="TNN33281.1"/>
    </source>
</evidence>
<evidence type="ECO:0000259" key="2">
    <source>
        <dbReference type="PROSITE" id="PS50835"/>
    </source>
</evidence>
<keyword evidence="1" id="KW-0472">Membrane</keyword>